<evidence type="ECO:0008006" key="4">
    <source>
        <dbReference type="Google" id="ProtNLM"/>
    </source>
</evidence>
<reference evidence="2" key="1">
    <citation type="submission" date="2021-01" db="EMBL/GenBank/DDBJ databases">
        <title>Whole genome shotgun sequence of Cellulomonas chitinilytica NBRC 110799.</title>
        <authorList>
            <person name="Komaki H."/>
            <person name="Tamura T."/>
        </authorList>
    </citation>
    <scope>NUCLEOTIDE SEQUENCE</scope>
    <source>
        <strain evidence="2">NBRC 110799</strain>
    </source>
</reference>
<organism evidence="2 3">
    <name type="scientific">Cellulomonas chitinilytica</name>
    <dbReference type="NCBI Taxonomy" id="398759"/>
    <lineage>
        <taxon>Bacteria</taxon>
        <taxon>Bacillati</taxon>
        <taxon>Actinomycetota</taxon>
        <taxon>Actinomycetes</taxon>
        <taxon>Micrococcales</taxon>
        <taxon>Cellulomonadaceae</taxon>
        <taxon>Cellulomonas</taxon>
    </lineage>
</organism>
<dbReference type="InterPro" id="IPR027417">
    <property type="entry name" value="P-loop_NTPase"/>
</dbReference>
<dbReference type="Gene3D" id="3.40.50.300">
    <property type="entry name" value="P-loop containing nucleotide triphosphate hydrolases"/>
    <property type="match status" value="1"/>
</dbReference>
<dbReference type="SUPFAM" id="SSF52540">
    <property type="entry name" value="P-loop containing nucleoside triphosphate hydrolases"/>
    <property type="match status" value="1"/>
</dbReference>
<keyword evidence="3" id="KW-1185">Reference proteome</keyword>
<proteinExistence type="predicted"/>
<dbReference type="RefSeq" id="WP_203747707.1">
    <property type="nucleotide sequence ID" value="NZ_BONK01000001.1"/>
</dbReference>
<protein>
    <recommendedName>
        <fullName evidence="4">Adenylate kinase</fullName>
    </recommendedName>
</protein>
<feature type="region of interest" description="Disordered" evidence="1">
    <location>
        <begin position="1"/>
        <end position="21"/>
    </location>
</feature>
<accession>A0A919TXN1</accession>
<comment type="caution">
    <text evidence="2">The sequence shown here is derived from an EMBL/GenBank/DDBJ whole genome shotgun (WGS) entry which is preliminary data.</text>
</comment>
<dbReference type="InterPro" id="IPR052922">
    <property type="entry name" value="Cytidylate_Kinase-2"/>
</dbReference>
<dbReference type="EMBL" id="BONK01000001">
    <property type="protein sequence ID" value="GIG19610.1"/>
    <property type="molecule type" value="Genomic_DNA"/>
</dbReference>
<dbReference type="Proteomes" id="UP000632740">
    <property type="component" value="Unassembled WGS sequence"/>
</dbReference>
<gene>
    <name evidence="2" type="ORF">Cch01nite_03340</name>
</gene>
<dbReference type="PANTHER" id="PTHR37816">
    <property type="entry name" value="YALI0E33011P"/>
    <property type="match status" value="1"/>
</dbReference>
<dbReference type="AlphaFoldDB" id="A0A919TXN1"/>
<sequence>MTPRGDGPDDGPGSEPVRRHPARWRVVGSSGSGKSTLASAAAARLGVPHVELDAVFWAEGWRKREPDEALVILRDRLGGAEGQHGWVVDGNWLEAVPLLDGTDAIVWLDLPRRVVMRRLVTRTLRRAITREELWAGNRERPFDLLSRDPHRNVVLWSWQHHEVYRERYGALAATGEIPVVRLRSARDVRRWLAGLAPVGP</sequence>
<name>A0A919TXN1_9CELL</name>
<evidence type="ECO:0000256" key="1">
    <source>
        <dbReference type="SAM" id="MobiDB-lite"/>
    </source>
</evidence>
<evidence type="ECO:0000313" key="3">
    <source>
        <dbReference type="Proteomes" id="UP000632740"/>
    </source>
</evidence>
<evidence type="ECO:0000313" key="2">
    <source>
        <dbReference type="EMBL" id="GIG19610.1"/>
    </source>
</evidence>
<dbReference type="PANTHER" id="PTHR37816:SF1">
    <property type="entry name" value="TOXIN"/>
    <property type="match status" value="1"/>
</dbReference>